<feature type="region of interest" description="Disordered" evidence="1">
    <location>
        <begin position="59"/>
        <end position="221"/>
    </location>
</feature>
<feature type="compositionally biased region" description="Acidic residues" evidence="1">
    <location>
        <begin position="95"/>
        <end position="115"/>
    </location>
</feature>
<sequence length="221" mass="24696">MATPPCLSFSSPLRRAIAPLFFCDSPRRHAYVFFRKGKAKLHQLPTCFSLSLAALRARQPADKDGPSNTASTSSNPIIIISDSEEDSERDPKEGDSEDEDPKMDHEEEDLEMDSAEESKDVPEYIPGAEPVEDEEEAPEYIPGKGPAENQDPKEEEPEEEDPEMDSEEDSEEDPDQDPEDEEMEEPAEEHPNHDIYFADYFELAPPAIQDSSTGSPPPNDD</sequence>
<protein>
    <submittedName>
        <fullName evidence="2">Uncharacterized protein</fullName>
    </submittedName>
</protein>
<evidence type="ECO:0000313" key="2">
    <source>
        <dbReference type="EMBL" id="MED6146993.1"/>
    </source>
</evidence>
<reference evidence="2 3" key="1">
    <citation type="journal article" date="2023" name="Plants (Basel)">
        <title>Bridging the Gap: Combining Genomics and Transcriptomics Approaches to Understand Stylosanthes scabra, an Orphan Legume from the Brazilian Caatinga.</title>
        <authorList>
            <person name="Ferreira-Neto J.R.C."/>
            <person name="da Silva M.D."/>
            <person name="Binneck E."/>
            <person name="de Melo N.F."/>
            <person name="da Silva R.H."/>
            <person name="de Melo A.L.T.M."/>
            <person name="Pandolfi V."/>
            <person name="Bustamante F.O."/>
            <person name="Brasileiro-Vidal A.C."/>
            <person name="Benko-Iseppon A.M."/>
        </authorList>
    </citation>
    <scope>NUCLEOTIDE SEQUENCE [LARGE SCALE GENOMIC DNA]</scope>
    <source>
        <tissue evidence="2">Leaves</tissue>
    </source>
</reference>
<evidence type="ECO:0000313" key="3">
    <source>
        <dbReference type="Proteomes" id="UP001341840"/>
    </source>
</evidence>
<name>A0ABU6TGC5_9FABA</name>
<feature type="compositionally biased region" description="Acidic residues" evidence="1">
    <location>
        <begin position="153"/>
        <end position="187"/>
    </location>
</feature>
<comment type="caution">
    <text evidence="2">The sequence shown here is derived from an EMBL/GenBank/DDBJ whole genome shotgun (WGS) entry which is preliminary data.</text>
</comment>
<feature type="compositionally biased region" description="Low complexity" evidence="1">
    <location>
        <begin position="66"/>
        <end position="81"/>
    </location>
</feature>
<dbReference type="Proteomes" id="UP001341840">
    <property type="component" value="Unassembled WGS sequence"/>
</dbReference>
<proteinExistence type="predicted"/>
<gene>
    <name evidence="2" type="ORF">PIB30_039951</name>
</gene>
<organism evidence="2 3">
    <name type="scientific">Stylosanthes scabra</name>
    <dbReference type="NCBI Taxonomy" id="79078"/>
    <lineage>
        <taxon>Eukaryota</taxon>
        <taxon>Viridiplantae</taxon>
        <taxon>Streptophyta</taxon>
        <taxon>Embryophyta</taxon>
        <taxon>Tracheophyta</taxon>
        <taxon>Spermatophyta</taxon>
        <taxon>Magnoliopsida</taxon>
        <taxon>eudicotyledons</taxon>
        <taxon>Gunneridae</taxon>
        <taxon>Pentapetalae</taxon>
        <taxon>rosids</taxon>
        <taxon>fabids</taxon>
        <taxon>Fabales</taxon>
        <taxon>Fabaceae</taxon>
        <taxon>Papilionoideae</taxon>
        <taxon>50 kb inversion clade</taxon>
        <taxon>dalbergioids sensu lato</taxon>
        <taxon>Dalbergieae</taxon>
        <taxon>Pterocarpus clade</taxon>
        <taxon>Stylosanthes</taxon>
    </lineage>
</organism>
<accession>A0ABU6TGC5</accession>
<evidence type="ECO:0000256" key="1">
    <source>
        <dbReference type="SAM" id="MobiDB-lite"/>
    </source>
</evidence>
<dbReference type="EMBL" id="JASCZI010090834">
    <property type="protein sequence ID" value="MED6146993.1"/>
    <property type="molecule type" value="Genomic_DNA"/>
</dbReference>
<keyword evidence="3" id="KW-1185">Reference proteome</keyword>